<keyword evidence="8" id="KW-1185">Reference proteome</keyword>
<dbReference type="PANTHER" id="PTHR37984:SF5">
    <property type="entry name" value="PROTEIN NYNRIN-LIKE"/>
    <property type="match status" value="1"/>
</dbReference>
<keyword evidence="2" id="KW-0548">Nucleotidyltransferase</keyword>
<dbReference type="Proteomes" id="UP000069940">
    <property type="component" value="Unassembled WGS sequence"/>
</dbReference>
<dbReference type="EnsemblMetazoa" id="AALFPA23_018487.R27118">
    <property type="protein sequence ID" value="AALFPA23_018487.P27118"/>
    <property type="gene ID" value="AALFPA23_018487"/>
</dbReference>
<sequence length="757" mass="87252">MNSRFGFQSAEDRYNVTRSRFQHPRHRHPPAGTIHRRRRMDDTRWTMEQPICDYCGRRGHQRRQCYILRDDLSDEEVNYIPEAVTDDTNGLSEEVDRLMTIDCGSDGSDSVELECMHVSSIEKSDPCLLNVSIEDNPVQMEVDSGSSVTVMDKNSFNSKFDIPLLKSSKQLVVVNGSRLQVSGEVEVNVQHNDKIAKLNLLVIDCDYQFIPLLGRPWLDEFCPNWRNFFGDLMPVNNILKNQSKALVADTNPNLYDIVVKNSTKAVKHLETDLISTREVPIFEHFHDVPFYFREIIFKCDNRFNTEKSIITIETKPHTTACILDKVKQPIFSTFDLLDAAQTMINSAALTGNADVCLRLRSKLSVLLEYHQKFGKSLMFENNLPVILLDIAKQTRRYTFLQQLLSILHHGWQATIDKLVVACGLCATVEILPKLNIRTKSKPAETPFSKKHTIDFRFKHNAFLLLVNSFSKWVEVNSMRKILLKFADCFGLPDLLSDKGLSFNTLSKFITKQIQSINVTNKHYNPADTGQEKLTFYFKHGIVEWCVRDRMALKVLTLKVEFPSEYVLACLVLMVTNMVNQNRNYQLMLILLFLLFLKANQYYTDDITFKVWSKQNIPHLQEQRVIICFSKRISENLLQILVDAETRSTTHSTRIRIVEDGREPELSTRSIRVVKTGRSMPAIAESNRGAVDGGDVRQIPDQSVIEERRKSDILIERRNKKRKAQSELVELTGLPRRSKRVRKSRVENEFILCQTIPL</sequence>
<dbReference type="GeneID" id="134289470"/>
<reference evidence="8" key="1">
    <citation type="journal article" date="2015" name="Proc. Natl. Acad. Sci. U.S.A.">
        <title>Genome sequence of the Asian Tiger mosquito, Aedes albopictus, reveals insights into its biology, genetics, and evolution.</title>
        <authorList>
            <person name="Chen X.G."/>
            <person name="Jiang X."/>
            <person name="Gu J."/>
            <person name="Xu M."/>
            <person name="Wu Y."/>
            <person name="Deng Y."/>
            <person name="Zhang C."/>
            <person name="Bonizzoni M."/>
            <person name="Dermauw W."/>
            <person name="Vontas J."/>
            <person name="Armbruster P."/>
            <person name="Huang X."/>
            <person name="Yang Y."/>
            <person name="Zhang H."/>
            <person name="He W."/>
            <person name="Peng H."/>
            <person name="Liu Y."/>
            <person name="Wu K."/>
            <person name="Chen J."/>
            <person name="Lirakis M."/>
            <person name="Topalis P."/>
            <person name="Van Leeuwen T."/>
            <person name="Hall A.B."/>
            <person name="Jiang X."/>
            <person name="Thorpe C."/>
            <person name="Mueller R.L."/>
            <person name="Sun C."/>
            <person name="Waterhouse R.M."/>
            <person name="Yan G."/>
            <person name="Tu Z.J."/>
            <person name="Fang X."/>
            <person name="James A.A."/>
        </authorList>
    </citation>
    <scope>NUCLEOTIDE SEQUENCE [LARGE SCALE GENOMIC DNA]</scope>
    <source>
        <strain evidence="8">Foshan</strain>
    </source>
</reference>
<feature type="domain" description="CCHC-type" evidence="6">
    <location>
        <begin position="52"/>
        <end position="65"/>
    </location>
</feature>
<organism evidence="7 8">
    <name type="scientific">Aedes albopictus</name>
    <name type="common">Asian tiger mosquito</name>
    <name type="synonym">Stegomyia albopicta</name>
    <dbReference type="NCBI Taxonomy" id="7160"/>
    <lineage>
        <taxon>Eukaryota</taxon>
        <taxon>Metazoa</taxon>
        <taxon>Ecdysozoa</taxon>
        <taxon>Arthropoda</taxon>
        <taxon>Hexapoda</taxon>
        <taxon>Insecta</taxon>
        <taxon>Pterygota</taxon>
        <taxon>Neoptera</taxon>
        <taxon>Endopterygota</taxon>
        <taxon>Diptera</taxon>
        <taxon>Nematocera</taxon>
        <taxon>Culicoidea</taxon>
        <taxon>Culicidae</taxon>
        <taxon>Culicinae</taxon>
        <taxon>Aedini</taxon>
        <taxon>Aedes</taxon>
        <taxon>Stegomyia</taxon>
    </lineage>
</organism>
<evidence type="ECO:0000256" key="1">
    <source>
        <dbReference type="ARBA" id="ARBA00022679"/>
    </source>
</evidence>
<name>A0ABM1ZH96_AEDAL</name>
<dbReference type="InterPro" id="IPR001878">
    <property type="entry name" value="Znf_CCHC"/>
</dbReference>
<dbReference type="RefSeq" id="XP_062711312.1">
    <property type="nucleotide sequence ID" value="XM_062855328.1"/>
</dbReference>
<dbReference type="PROSITE" id="PS50158">
    <property type="entry name" value="ZF_CCHC"/>
    <property type="match status" value="1"/>
</dbReference>
<reference evidence="7" key="2">
    <citation type="submission" date="2025-05" db="UniProtKB">
        <authorList>
            <consortium name="EnsemblMetazoa"/>
        </authorList>
    </citation>
    <scope>IDENTIFICATION</scope>
    <source>
        <strain evidence="7">Foshan</strain>
    </source>
</reference>
<dbReference type="InterPro" id="IPR021109">
    <property type="entry name" value="Peptidase_aspartic_dom_sf"/>
</dbReference>
<dbReference type="RefSeq" id="XP_062711313.1">
    <property type="nucleotide sequence ID" value="XM_062855329.1"/>
</dbReference>
<dbReference type="InterPro" id="IPR050951">
    <property type="entry name" value="Retrovirus_Pol_polyprotein"/>
</dbReference>
<accession>A0ABM1ZH96</accession>
<evidence type="ECO:0000313" key="7">
    <source>
        <dbReference type="EnsemblMetazoa" id="AALFPA23_018487.P27117"/>
    </source>
</evidence>
<evidence type="ECO:0000256" key="4">
    <source>
        <dbReference type="ARBA" id="ARBA00022759"/>
    </source>
</evidence>
<dbReference type="SUPFAM" id="SSF50630">
    <property type="entry name" value="Acid proteases"/>
    <property type="match status" value="1"/>
</dbReference>
<keyword evidence="3" id="KW-0540">Nuclease</keyword>
<evidence type="ECO:0000313" key="8">
    <source>
        <dbReference type="Proteomes" id="UP000069940"/>
    </source>
</evidence>
<dbReference type="EnsemblMetazoa" id="AALFPA23_018487.R27116">
    <property type="protein sequence ID" value="AALFPA23_018487.P27116"/>
    <property type="gene ID" value="AALFPA23_018487"/>
</dbReference>
<keyword evidence="5" id="KW-0862">Zinc</keyword>
<keyword evidence="5" id="KW-0479">Metal-binding</keyword>
<dbReference type="PANTHER" id="PTHR37984">
    <property type="entry name" value="PROTEIN CBG26694"/>
    <property type="match status" value="1"/>
</dbReference>
<keyword evidence="1" id="KW-0808">Transferase</keyword>
<dbReference type="RefSeq" id="XP_062711311.1">
    <property type="nucleotide sequence ID" value="XM_062855327.1"/>
</dbReference>
<dbReference type="Gene3D" id="2.40.70.10">
    <property type="entry name" value="Acid Proteases"/>
    <property type="match status" value="1"/>
</dbReference>
<keyword evidence="5" id="KW-0863">Zinc-finger</keyword>
<keyword evidence="4" id="KW-0255">Endonuclease</keyword>
<keyword evidence="4" id="KW-0378">Hydrolase</keyword>
<proteinExistence type="predicted"/>
<dbReference type="EnsemblMetazoa" id="AALFPA23_018487.R27117">
    <property type="protein sequence ID" value="AALFPA23_018487.P27117"/>
    <property type="gene ID" value="AALFPA23_018487"/>
</dbReference>
<evidence type="ECO:0000256" key="3">
    <source>
        <dbReference type="ARBA" id="ARBA00022722"/>
    </source>
</evidence>
<evidence type="ECO:0000259" key="6">
    <source>
        <dbReference type="PROSITE" id="PS50158"/>
    </source>
</evidence>
<evidence type="ECO:0000256" key="2">
    <source>
        <dbReference type="ARBA" id="ARBA00022695"/>
    </source>
</evidence>
<protein>
    <recommendedName>
        <fullName evidence="6">CCHC-type domain-containing protein</fullName>
    </recommendedName>
</protein>
<evidence type="ECO:0000256" key="5">
    <source>
        <dbReference type="PROSITE-ProRule" id="PRU00047"/>
    </source>
</evidence>